<evidence type="ECO:0000256" key="1">
    <source>
        <dbReference type="ARBA" id="ARBA00004123"/>
    </source>
</evidence>
<evidence type="ECO:0000256" key="5">
    <source>
        <dbReference type="SAM" id="MobiDB-lite"/>
    </source>
</evidence>
<dbReference type="OrthoDB" id="541719at2759"/>
<dbReference type="PANTHER" id="PTHR44917">
    <property type="entry name" value="PROTEIN HIGH CHLOROPHYLL FLUORESCENT 107"/>
    <property type="match status" value="1"/>
</dbReference>
<dbReference type="Pfam" id="PF23231">
    <property type="entry name" value="HAT_Syf1_CNRKL1_C"/>
    <property type="match status" value="1"/>
</dbReference>
<sequence length="831" mass="89945">MVRRDRLRRVPGATLASSGVEGAASTTTASRRATAADRSTLCAGRPARPLPAGLILAMAATAGGGNVVCAFAPIASIDWPGGLAGGGGRPDGSCNTNLADSRGWWPQLTAVVDRGGRGVAARVGEGRRSYGARRRERSGRRRGQTWLANAQPGGEVGNPNGDAGPSQSANGPATTEQAGREPQARGPPVRQGRGVSNGNSTPPRASQSRAFSRGRNPRGWGAEARPRTTVFNGVRRGGGKRGTGGQGRGRGGQGRDSGGAAEMEGQGKTLKELVMFDQILSQKSPPAGSAAASNKTELSAKVEAELFEEYDAMVPGPAASAVGNNAGGDGAGQERTGRPLKINLDLLSYQAKQKNMKGNYREARRLYRTCVELDPRDGRGWLGLARQMQKIHKYDKAQRLFEAGLENCADNPYLLQAFAVMEEQRGNQAKALTLLNRSVRMHPEHTASWVALGLLNERNKRIDEARGCFQTATRNDPRNHYAWLVWAMLEKRIGSIDVAREKFKMCLKVNPRNAKVYQAWGVLEASEGSIALATELFRAGLEQRPDNTYIMQAWALMEAKQGNTDAAISLFKEAILKRPRDGAVWQAYALLLKDMGDVAGARALFSKGTTQSPKHCPTWQAWGMLEWELGQISRARKLFQEGVWGNPKGPYVVRILQAWGILEATQGNWDDARKYFGFALARDPYSLPVMVAWALMEEYVGDIGRARQLFEIATTTQADNADIWNVYEQVEMRAGFPEEAVAVYQRGVVAVMAGKKEPPPKERGPSLLDPATARGPSLLDEASRSLSMSSTEMALEVSRIIGGVQWASDYMTFSALNSSSKTGGERMAYEP</sequence>
<dbReference type="GO" id="GO:0006397">
    <property type="term" value="P:mRNA processing"/>
    <property type="evidence" value="ECO:0007669"/>
    <property type="project" value="InterPro"/>
</dbReference>
<dbReference type="InParanoid" id="D7FP63"/>
<name>D7FP63_ECTSI</name>
<accession>D7FP63</accession>
<keyword evidence="3" id="KW-0539">Nucleus</keyword>
<keyword evidence="8" id="KW-1185">Reference proteome</keyword>
<evidence type="ECO:0000256" key="2">
    <source>
        <dbReference type="ARBA" id="ARBA00022737"/>
    </source>
</evidence>
<dbReference type="SMART" id="SM00028">
    <property type="entry name" value="TPR"/>
    <property type="match status" value="9"/>
</dbReference>
<dbReference type="PANTHER" id="PTHR44917:SF1">
    <property type="entry name" value="PROTEIN HIGH CHLOROPHYLL FLUORESCENT 107"/>
    <property type="match status" value="1"/>
</dbReference>
<dbReference type="STRING" id="2880.D7FP63"/>
<protein>
    <submittedName>
        <fullName evidence="7">PsbB mRNA maturation factor Mbb1</fullName>
    </submittedName>
</protein>
<feature type="compositionally biased region" description="Basic and acidic residues" evidence="5">
    <location>
        <begin position="755"/>
        <end position="764"/>
    </location>
</feature>
<feature type="region of interest" description="Disordered" evidence="5">
    <location>
        <begin position="124"/>
        <end position="264"/>
    </location>
</feature>
<feature type="compositionally biased region" description="Gly residues" evidence="5">
    <location>
        <begin position="240"/>
        <end position="257"/>
    </location>
</feature>
<evidence type="ECO:0000313" key="8">
    <source>
        <dbReference type="Proteomes" id="UP000002630"/>
    </source>
</evidence>
<evidence type="ECO:0000259" key="6">
    <source>
        <dbReference type="Pfam" id="PF23231"/>
    </source>
</evidence>
<dbReference type="GO" id="GO:0005634">
    <property type="term" value="C:nucleus"/>
    <property type="evidence" value="ECO:0007669"/>
    <property type="project" value="UniProtKB-SubCell"/>
</dbReference>
<keyword evidence="2" id="KW-0677">Repeat</keyword>
<dbReference type="Proteomes" id="UP000002630">
    <property type="component" value="Unassembled WGS sequence"/>
</dbReference>
<keyword evidence="4" id="KW-0802">TPR repeat</keyword>
<gene>
    <name evidence="7" type="primary">Mbb1</name>
    <name evidence="7" type="ORF">Esi_0187_0003</name>
</gene>
<dbReference type="SUPFAM" id="SSF48452">
    <property type="entry name" value="TPR-like"/>
    <property type="match status" value="3"/>
</dbReference>
<feature type="compositionally biased region" description="Polar residues" evidence="5">
    <location>
        <begin position="165"/>
        <end position="177"/>
    </location>
</feature>
<dbReference type="EMBL" id="FN649760">
    <property type="protein sequence ID" value="CBJ30324.1"/>
    <property type="molecule type" value="Genomic_DNA"/>
</dbReference>
<dbReference type="Gene3D" id="1.25.40.10">
    <property type="entry name" value="Tetratricopeptide repeat domain"/>
    <property type="match status" value="2"/>
</dbReference>
<dbReference type="SMART" id="SM00386">
    <property type="entry name" value="HAT"/>
    <property type="match status" value="9"/>
</dbReference>
<dbReference type="AlphaFoldDB" id="D7FP63"/>
<evidence type="ECO:0000256" key="3">
    <source>
        <dbReference type="ARBA" id="ARBA00023242"/>
    </source>
</evidence>
<feature type="compositionally biased region" description="Low complexity" evidence="5">
    <location>
        <begin position="23"/>
        <end position="37"/>
    </location>
</feature>
<feature type="region of interest" description="Disordered" evidence="5">
    <location>
        <begin position="1"/>
        <end position="37"/>
    </location>
</feature>
<evidence type="ECO:0000256" key="4">
    <source>
        <dbReference type="PROSITE-ProRule" id="PRU00339"/>
    </source>
</evidence>
<feature type="compositionally biased region" description="Polar residues" evidence="5">
    <location>
        <begin position="194"/>
        <end position="210"/>
    </location>
</feature>
<dbReference type="InterPro" id="IPR019734">
    <property type="entry name" value="TPR_rpt"/>
</dbReference>
<reference evidence="7 8" key="1">
    <citation type="journal article" date="2010" name="Nature">
        <title>The Ectocarpus genome and the independent evolution of multicellularity in brown algae.</title>
        <authorList>
            <person name="Cock J.M."/>
            <person name="Sterck L."/>
            <person name="Rouze P."/>
            <person name="Scornet D."/>
            <person name="Allen A.E."/>
            <person name="Amoutzias G."/>
            <person name="Anthouard V."/>
            <person name="Artiguenave F."/>
            <person name="Aury J.M."/>
            <person name="Badger J.H."/>
            <person name="Beszteri B."/>
            <person name="Billiau K."/>
            <person name="Bonnet E."/>
            <person name="Bothwell J.H."/>
            <person name="Bowler C."/>
            <person name="Boyen C."/>
            <person name="Brownlee C."/>
            <person name="Carrano C.J."/>
            <person name="Charrier B."/>
            <person name="Cho G.Y."/>
            <person name="Coelho S.M."/>
            <person name="Collen J."/>
            <person name="Corre E."/>
            <person name="Da Silva C."/>
            <person name="Delage L."/>
            <person name="Delaroque N."/>
            <person name="Dittami S.M."/>
            <person name="Doulbeau S."/>
            <person name="Elias M."/>
            <person name="Farnham G."/>
            <person name="Gachon C.M."/>
            <person name="Gschloessl B."/>
            <person name="Heesch S."/>
            <person name="Jabbari K."/>
            <person name="Jubin C."/>
            <person name="Kawai H."/>
            <person name="Kimura K."/>
            <person name="Kloareg B."/>
            <person name="Kupper F.C."/>
            <person name="Lang D."/>
            <person name="Le Bail A."/>
            <person name="Leblanc C."/>
            <person name="Lerouge P."/>
            <person name="Lohr M."/>
            <person name="Lopez P.J."/>
            <person name="Martens C."/>
            <person name="Maumus F."/>
            <person name="Michel G."/>
            <person name="Miranda-Saavedra D."/>
            <person name="Morales J."/>
            <person name="Moreau H."/>
            <person name="Motomura T."/>
            <person name="Nagasato C."/>
            <person name="Napoli C.A."/>
            <person name="Nelson D.R."/>
            <person name="Nyvall-Collen P."/>
            <person name="Peters A.F."/>
            <person name="Pommier C."/>
            <person name="Potin P."/>
            <person name="Poulain J."/>
            <person name="Quesneville H."/>
            <person name="Read B."/>
            <person name="Rensing S.A."/>
            <person name="Ritter A."/>
            <person name="Rousvoal S."/>
            <person name="Samanta M."/>
            <person name="Samson G."/>
            <person name="Schroeder D.C."/>
            <person name="Segurens B."/>
            <person name="Strittmatter M."/>
            <person name="Tonon T."/>
            <person name="Tregear J.W."/>
            <person name="Valentin K."/>
            <person name="von Dassow P."/>
            <person name="Yamagishi T."/>
            <person name="Van de Peer Y."/>
            <person name="Wincker P."/>
        </authorList>
    </citation>
    <scope>NUCLEOTIDE SEQUENCE [LARGE SCALE GENOMIC DNA]</scope>
    <source>
        <strain evidence="8">Ec32 / CCAP1310/4</strain>
    </source>
</reference>
<feature type="repeat" description="TPR" evidence="4">
    <location>
        <begin position="446"/>
        <end position="479"/>
    </location>
</feature>
<feature type="region of interest" description="Disordered" evidence="5">
    <location>
        <begin position="755"/>
        <end position="774"/>
    </location>
</feature>
<evidence type="ECO:0000313" key="7">
    <source>
        <dbReference type="EMBL" id="CBJ30324.1"/>
    </source>
</evidence>
<dbReference type="GO" id="GO:0003729">
    <property type="term" value="F:mRNA binding"/>
    <property type="evidence" value="ECO:0007669"/>
    <property type="project" value="InterPro"/>
</dbReference>
<dbReference type="InterPro" id="IPR011990">
    <property type="entry name" value="TPR-like_helical_dom_sf"/>
</dbReference>
<dbReference type="InterPro" id="IPR003107">
    <property type="entry name" value="HAT"/>
</dbReference>
<dbReference type="PROSITE" id="PS50005">
    <property type="entry name" value="TPR"/>
    <property type="match status" value="1"/>
</dbReference>
<feature type="compositionally biased region" description="Basic residues" evidence="5">
    <location>
        <begin position="130"/>
        <end position="143"/>
    </location>
</feature>
<organism evidence="7 8">
    <name type="scientific">Ectocarpus siliculosus</name>
    <name type="common">Brown alga</name>
    <name type="synonym">Conferva siliculosa</name>
    <dbReference type="NCBI Taxonomy" id="2880"/>
    <lineage>
        <taxon>Eukaryota</taxon>
        <taxon>Sar</taxon>
        <taxon>Stramenopiles</taxon>
        <taxon>Ochrophyta</taxon>
        <taxon>PX clade</taxon>
        <taxon>Phaeophyceae</taxon>
        <taxon>Ectocarpales</taxon>
        <taxon>Ectocarpaceae</taxon>
        <taxon>Ectocarpus</taxon>
    </lineage>
</organism>
<dbReference type="eggNOG" id="KOG1124">
    <property type="taxonomic scope" value="Eukaryota"/>
</dbReference>
<dbReference type="Pfam" id="PF14559">
    <property type="entry name" value="TPR_19"/>
    <property type="match status" value="1"/>
</dbReference>
<dbReference type="InterPro" id="IPR055430">
    <property type="entry name" value="HAT_Syf1_CNRKL1_C"/>
</dbReference>
<dbReference type="InterPro" id="IPR044624">
    <property type="entry name" value="Mbb1-like"/>
</dbReference>
<proteinExistence type="predicted"/>
<feature type="domain" description="Pre-mRNA-splicing factor Syf1/CRNKL1-like C-terminal HAT-repeats" evidence="6">
    <location>
        <begin position="390"/>
        <end position="538"/>
    </location>
</feature>
<comment type="subcellular location">
    <subcellularLocation>
        <location evidence="1">Nucleus</location>
    </subcellularLocation>
</comment>